<sequence length="173" mass="19979">MKRTILVAAICAISTAAFSQSSTSIVTTIDSLTQVWDKEAVVIESYEGMRDYCTNRVHRQNTIDMIKLIHHYDSALYKTVKSKYDINQDAEAKATLDDIKKLETEYTTKEFLSFIHEECATFNMIEKNYGKSKGKTYEKEVKKMEKELAQYVDQITLQIDIIDEHIHHLEGLD</sequence>
<dbReference type="Proteomes" id="UP001065174">
    <property type="component" value="Chromosome"/>
</dbReference>
<feature type="chain" id="PRO_5046604572" description="DUF4142 domain-containing protein" evidence="1">
    <location>
        <begin position="20"/>
        <end position="173"/>
    </location>
</feature>
<evidence type="ECO:0000313" key="2">
    <source>
        <dbReference type="EMBL" id="UXP31557.1"/>
    </source>
</evidence>
<organism evidence="2 3">
    <name type="scientific">Reichenbachiella agarivorans</name>
    <dbReference type="NCBI Taxonomy" id="2979464"/>
    <lineage>
        <taxon>Bacteria</taxon>
        <taxon>Pseudomonadati</taxon>
        <taxon>Bacteroidota</taxon>
        <taxon>Cytophagia</taxon>
        <taxon>Cytophagales</taxon>
        <taxon>Reichenbachiellaceae</taxon>
        <taxon>Reichenbachiella</taxon>
    </lineage>
</organism>
<evidence type="ECO:0000313" key="3">
    <source>
        <dbReference type="Proteomes" id="UP001065174"/>
    </source>
</evidence>
<proteinExistence type="predicted"/>
<gene>
    <name evidence="2" type="ORF">N6H18_14490</name>
</gene>
<reference evidence="2" key="1">
    <citation type="submission" date="2022-09" db="EMBL/GenBank/DDBJ databases">
        <title>Comparative genomics and taxonomic characterization of three novel marine species of genus Reichenbachiella exhibiting antioxidant and polysaccharide degradation activities.</title>
        <authorList>
            <person name="Muhammad N."/>
            <person name="Lee Y.-J."/>
            <person name="Ko J."/>
            <person name="Kim S.-G."/>
        </authorList>
    </citation>
    <scope>NUCLEOTIDE SEQUENCE</scope>
    <source>
        <strain evidence="2">BKB1-1</strain>
    </source>
</reference>
<evidence type="ECO:0000256" key="1">
    <source>
        <dbReference type="SAM" id="SignalP"/>
    </source>
</evidence>
<name>A0ABY6CM61_9BACT</name>
<keyword evidence="1" id="KW-0732">Signal</keyword>
<dbReference type="RefSeq" id="WP_262308996.1">
    <property type="nucleotide sequence ID" value="NZ_CP106679.1"/>
</dbReference>
<dbReference type="EMBL" id="CP106679">
    <property type="protein sequence ID" value="UXP31557.1"/>
    <property type="molecule type" value="Genomic_DNA"/>
</dbReference>
<evidence type="ECO:0008006" key="4">
    <source>
        <dbReference type="Google" id="ProtNLM"/>
    </source>
</evidence>
<feature type="signal peptide" evidence="1">
    <location>
        <begin position="1"/>
        <end position="19"/>
    </location>
</feature>
<protein>
    <recommendedName>
        <fullName evidence="4">DUF4142 domain-containing protein</fullName>
    </recommendedName>
</protein>
<keyword evidence="3" id="KW-1185">Reference proteome</keyword>
<accession>A0ABY6CM61</accession>